<dbReference type="RefSeq" id="WP_344638957.1">
    <property type="nucleotide sequence ID" value="NZ_BAAATR010000026.1"/>
</dbReference>
<dbReference type="Pfam" id="PF00753">
    <property type="entry name" value="Lactamase_B"/>
    <property type="match status" value="1"/>
</dbReference>
<gene>
    <name evidence="2" type="ORF">GCM10010430_52410</name>
</gene>
<reference evidence="2 3" key="1">
    <citation type="journal article" date="2019" name="Int. J. Syst. Evol. Microbiol.">
        <title>The Global Catalogue of Microorganisms (GCM) 10K type strain sequencing project: providing services to taxonomists for standard genome sequencing and annotation.</title>
        <authorList>
            <consortium name="The Broad Institute Genomics Platform"/>
            <consortium name="The Broad Institute Genome Sequencing Center for Infectious Disease"/>
            <person name="Wu L."/>
            <person name="Ma J."/>
        </authorList>
    </citation>
    <scope>NUCLEOTIDE SEQUENCE [LARGE SCALE GENOMIC DNA]</scope>
    <source>
        <strain evidence="2 3">JCM 7356</strain>
    </source>
</reference>
<dbReference type="Gene3D" id="3.60.15.10">
    <property type="entry name" value="Ribonuclease Z/Hydroxyacylglutathione hydrolase-like"/>
    <property type="match status" value="1"/>
</dbReference>
<dbReference type="EMBL" id="BAAATR010000026">
    <property type="protein sequence ID" value="GAA2261572.1"/>
    <property type="molecule type" value="Genomic_DNA"/>
</dbReference>
<comment type="caution">
    <text evidence="2">The sequence shown here is derived from an EMBL/GenBank/DDBJ whole genome shotgun (WGS) entry which is preliminary data.</text>
</comment>
<dbReference type="Proteomes" id="UP001500305">
    <property type="component" value="Unassembled WGS sequence"/>
</dbReference>
<keyword evidence="3" id="KW-1185">Reference proteome</keyword>
<evidence type="ECO:0000313" key="2">
    <source>
        <dbReference type="EMBL" id="GAA2261572.1"/>
    </source>
</evidence>
<dbReference type="PANTHER" id="PTHR42951">
    <property type="entry name" value="METALLO-BETA-LACTAMASE DOMAIN-CONTAINING"/>
    <property type="match status" value="1"/>
</dbReference>
<sequence length="231" mass="24451">MSRAQLLAPGVRRIATSSRDAAFLVEGEDGLTLVDVGWASAHPPLLTAIEEIGHKPHDVKRIVLTHAHPDHVQGAAYVRELTGAAILAHPAEHAWLAAGHVPREGRSGTVGRMLDRLPKLHWKPFTPDQPLNGGERVDGTGLLAIHTPGHSPGHLAFLHEPTGTVLVGDAVFHRGGLTCGPAALAADPGLRAGSLRRLPPDISAVGFAHGPALTRTDEVEAFHAWLESLPE</sequence>
<dbReference type="CDD" id="cd07721">
    <property type="entry name" value="yflN-like_MBL-fold"/>
    <property type="match status" value="1"/>
</dbReference>
<evidence type="ECO:0000259" key="1">
    <source>
        <dbReference type="SMART" id="SM00849"/>
    </source>
</evidence>
<accession>A0ABN3ELH2</accession>
<organism evidence="2 3">
    <name type="scientific">Kitasatospora cystarginea</name>
    <dbReference type="NCBI Taxonomy" id="58350"/>
    <lineage>
        <taxon>Bacteria</taxon>
        <taxon>Bacillati</taxon>
        <taxon>Actinomycetota</taxon>
        <taxon>Actinomycetes</taxon>
        <taxon>Kitasatosporales</taxon>
        <taxon>Streptomycetaceae</taxon>
        <taxon>Kitasatospora</taxon>
    </lineage>
</organism>
<dbReference type="InterPro" id="IPR001279">
    <property type="entry name" value="Metallo-B-lactamas"/>
</dbReference>
<dbReference type="SUPFAM" id="SSF56281">
    <property type="entry name" value="Metallo-hydrolase/oxidoreductase"/>
    <property type="match status" value="1"/>
</dbReference>
<evidence type="ECO:0000313" key="3">
    <source>
        <dbReference type="Proteomes" id="UP001500305"/>
    </source>
</evidence>
<dbReference type="SMART" id="SM00849">
    <property type="entry name" value="Lactamase_B"/>
    <property type="match status" value="1"/>
</dbReference>
<feature type="domain" description="Metallo-beta-lactamase" evidence="1">
    <location>
        <begin position="19"/>
        <end position="209"/>
    </location>
</feature>
<proteinExistence type="predicted"/>
<name>A0ABN3ELH2_9ACTN</name>
<dbReference type="InterPro" id="IPR036866">
    <property type="entry name" value="RibonucZ/Hydroxyglut_hydro"/>
</dbReference>
<dbReference type="InterPro" id="IPR050855">
    <property type="entry name" value="NDM-1-like"/>
</dbReference>
<protein>
    <submittedName>
        <fullName evidence="2">MBL fold metallo-hydrolase</fullName>
    </submittedName>
</protein>